<organism evidence="1">
    <name type="scientific">termite gut metagenome</name>
    <dbReference type="NCBI Taxonomy" id="433724"/>
    <lineage>
        <taxon>unclassified sequences</taxon>
        <taxon>metagenomes</taxon>
        <taxon>organismal metagenomes</taxon>
    </lineage>
</organism>
<sequence length="26" mass="2953">MELEKLLSAIRPVRITGNREIEITGI</sequence>
<name>A0A5J4RZE1_9ZZZZ</name>
<reference evidence="1" key="1">
    <citation type="submission" date="2019-03" db="EMBL/GenBank/DDBJ databases">
        <title>Single cell metagenomics reveals metabolic interactions within the superorganism composed of flagellate Streblomastix strix and complex community of Bacteroidetes bacteria on its surface.</title>
        <authorList>
            <person name="Treitli S.C."/>
            <person name="Kolisko M."/>
            <person name="Husnik F."/>
            <person name="Keeling P."/>
            <person name="Hampl V."/>
        </authorList>
    </citation>
    <scope>NUCLEOTIDE SEQUENCE</scope>
    <source>
        <strain evidence="1">STM</strain>
    </source>
</reference>
<dbReference type="EMBL" id="SNRY01000624">
    <property type="protein sequence ID" value="KAA6338363.1"/>
    <property type="molecule type" value="Genomic_DNA"/>
</dbReference>
<dbReference type="AlphaFoldDB" id="A0A5J4RZE1"/>
<protein>
    <submittedName>
        <fullName evidence="1">UDP-N-acetylmuramoyl-L-alanyl-D-glutamate--2 6-diaminopimelate ligase</fullName>
        <ecNumber evidence="1">6.3.2.13</ecNumber>
    </submittedName>
</protein>
<comment type="caution">
    <text evidence="1">The sequence shown here is derived from an EMBL/GenBank/DDBJ whole genome shotgun (WGS) entry which is preliminary data.</text>
</comment>
<evidence type="ECO:0000313" key="1">
    <source>
        <dbReference type="EMBL" id="KAA6338363.1"/>
    </source>
</evidence>
<proteinExistence type="predicted"/>
<dbReference type="EC" id="6.3.2.13" evidence="1"/>
<keyword evidence="1" id="KW-0436">Ligase</keyword>
<feature type="non-terminal residue" evidence="1">
    <location>
        <position position="26"/>
    </location>
</feature>
<gene>
    <name evidence="1" type="ORF">EZS27_013635</name>
</gene>
<accession>A0A5J4RZE1</accession>
<dbReference type="GO" id="GO:0008765">
    <property type="term" value="F:UDP-N-acetylmuramoylalanyl-D-glutamate-2,6-diaminopimelate ligase activity"/>
    <property type="evidence" value="ECO:0007669"/>
    <property type="project" value="UniProtKB-EC"/>
</dbReference>